<keyword evidence="2" id="KW-1185">Reference proteome</keyword>
<dbReference type="InParanoid" id="D6TVF1"/>
<protein>
    <submittedName>
        <fullName evidence="1">Uncharacterized protein</fullName>
    </submittedName>
</protein>
<accession>D6TVF1</accession>
<dbReference type="EMBL" id="ADVG01000003">
    <property type="protein sequence ID" value="EFH85354.1"/>
    <property type="molecule type" value="Genomic_DNA"/>
</dbReference>
<dbReference type="Proteomes" id="UP000004508">
    <property type="component" value="Unassembled WGS sequence"/>
</dbReference>
<organism evidence="1 2">
    <name type="scientific">Ktedonobacter racemifer DSM 44963</name>
    <dbReference type="NCBI Taxonomy" id="485913"/>
    <lineage>
        <taxon>Bacteria</taxon>
        <taxon>Bacillati</taxon>
        <taxon>Chloroflexota</taxon>
        <taxon>Ktedonobacteria</taxon>
        <taxon>Ktedonobacterales</taxon>
        <taxon>Ktedonobacteraceae</taxon>
        <taxon>Ktedonobacter</taxon>
    </lineage>
</organism>
<gene>
    <name evidence="1" type="ORF">Krac_6559</name>
</gene>
<proteinExistence type="predicted"/>
<comment type="caution">
    <text evidence="1">The sequence shown here is derived from an EMBL/GenBank/DDBJ whole genome shotgun (WGS) entry which is preliminary data.</text>
</comment>
<dbReference type="AlphaFoldDB" id="D6TVF1"/>
<sequence>MQVLGFHPKTVTSLMRNASEDGGHVLLVEPIEGPAQAVVIKHISADPCSQEMSDRFVLKELRDQVELPVGWKSPTH</sequence>
<evidence type="ECO:0000313" key="2">
    <source>
        <dbReference type="Proteomes" id="UP000004508"/>
    </source>
</evidence>
<evidence type="ECO:0000313" key="1">
    <source>
        <dbReference type="EMBL" id="EFH85354.1"/>
    </source>
</evidence>
<reference evidence="1 2" key="1">
    <citation type="journal article" date="2011" name="Stand. Genomic Sci.">
        <title>Non-contiguous finished genome sequence and contextual data of the filamentous soil bacterium Ktedonobacter racemifer type strain (SOSP1-21).</title>
        <authorList>
            <person name="Chang Y.J."/>
            <person name="Land M."/>
            <person name="Hauser L."/>
            <person name="Chertkov O."/>
            <person name="Del Rio T.G."/>
            <person name="Nolan M."/>
            <person name="Copeland A."/>
            <person name="Tice H."/>
            <person name="Cheng J.F."/>
            <person name="Lucas S."/>
            <person name="Han C."/>
            <person name="Goodwin L."/>
            <person name="Pitluck S."/>
            <person name="Ivanova N."/>
            <person name="Ovchinikova G."/>
            <person name="Pati A."/>
            <person name="Chen A."/>
            <person name="Palaniappan K."/>
            <person name="Mavromatis K."/>
            <person name="Liolios K."/>
            <person name="Brettin T."/>
            <person name="Fiebig A."/>
            <person name="Rohde M."/>
            <person name="Abt B."/>
            <person name="Goker M."/>
            <person name="Detter J.C."/>
            <person name="Woyke T."/>
            <person name="Bristow J."/>
            <person name="Eisen J.A."/>
            <person name="Markowitz V."/>
            <person name="Hugenholtz P."/>
            <person name="Kyrpides N.C."/>
            <person name="Klenk H.P."/>
            <person name="Lapidus A."/>
        </authorList>
    </citation>
    <scope>NUCLEOTIDE SEQUENCE [LARGE SCALE GENOMIC DNA]</scope>
    <source>
        <strain evidence="2">DSM 44963</strain>
    </source>
</reference>
<name>D6TVF1_KTERA</name>